<protein>
    <recommendedName>
        <fullName evidence="16">CCA tRNA nucleotidyltransferase</fullName>
    </recommendedName>
</protein>
<evidence type="ECO:0000256" key="10">
    <source>
        <dbReference type="ARBA" id="ARBA00022884"/>
    </source>
</evidence>
<keyword evidence="7" id="KW-0479">Metal-binding</keyword>
<evidence type="ECO:0000313" key="14">
    <source>
        <dbReference type="EMBL" id="MBD3365387.1"/>
    </source>
</evidence>
<reference evidence="14" key="1">
    <citation type="submission" date="2019-11" db="EMBL/GenBank/DDBJ databases">
        <title>Microbial mats filling the niche in hypersaline microbial mats.</title>
        <authorList>
            <person name="Wong H.L."/>
            <person name="Macleod F.I."/>
            <person name="White R.A. III"/>
            <person name="Burns B.P."/>
        </authorList>
    </citation>
    <scope>NUCLEOTIDE SEQUENCE</scope>
    <source>
        <strain evidence="14">Bin_327</strain>
    </source>
</reference>
<dbReference type="Pfam" id="PF01743">
    <property type="entry name" value="PolyA_pol"/>
    <property type="match status" value="1"/>
</dbReference>
<dbReference type="GO" id="GO:0008033">
    <property type="term" value="P:tRNA processing"/>
    <property type="evidence" value="ECO:0007669"/>
    <property type="project" value="UniProtKB-KW"/>
</dbReference>
<evidence type="ECO:0000256" key="1">
    <source>
        <dbReference type="ARBA" id="ARBA00001946"/>
    </source>
</evidence>
<dbReference type="SUPFAM" id="SSF81891">
    <property type="entry name" value="Poly A polymerase C-terminal region-like"/>
    <property type="match status" value="1"/>
</dbReference>
<keyword evidence="8" id="KW-0547">Nucleotide-binding</keyword>
<keyword evidence="10 11" id="KW-0694">RNA-binding</keyword>
<dbReference type="AlphaFoldDB" id="A0A9D5KAT1"/>
<evidence type="ECO:0000256" key="9">
    <source>
        <dbReference type="ARBA" id="ARBA00022842"/>
    </source>
</evidence>
<organism evidence="14 15">
    <name type="scientific">candidate division WOR-3 bacterium</name>
    <dbReference type="NCBI Taxonomy" id="2052148"/>
    <lineage>
        <taxon>Bacteria</taxon>
        <taxon>Bacteria division WOR-3</taxon>
    </lineage>
</organism>
<evidence type="ECO:0000256" key="8">
    <source>
        <dbReference type="ARBA" id="ARBA00022741"/>
    </source>
</evidence>
<dbReference type="InterPro" id="IPR043519">
    <property type="entry name" value="NT_sf"/>
</dbReference>
<dbReference type="PANTHER" id="PTHR47788:SF1">
    <property type="entry name" value="A-ADDING TRNA NUCLEOTIDYLTRANSFERASE"/>
    <property type="match status" value="1"/>
</dbReference>
<proteinExistence type="inferred from homology"/>
<feature type="domain" description="tRNA nucleotidyltransferase/poly(A) polymerase RNA and SrmB- binding" evidence="13">
    <location>
        <begin position="183"/>
        <end position="214"/>
    </location>
</feature>
<evidence type="ECO:0000256" key="4">
    <source>
        <dbReference type="ARBA" id="ARBA00022679"/>
    </source>
</evidence>
<keyword evidence="9" id="KW-0460">Magnesium</keyword>
<evidence type="ECO:0000256" key="3">
    <source>
        <dbReference type="ARBA" id="ARBA00022555"/>
    </source>
</evidence>
<evidence type="ECO:0000256" key="11">
    <source>
        <dbReference type="RuleBase" id="RU003953"/>
    </source>
</evidence>
<comment type="similarity">
    <text evidence="2 11">Belongs to the tRNA nucleotidyltransferase/poly(A) polymerase family.</text>
</comment>
<dbReference type="PANTHER" id="PTHR47788">
    <property type="entry name" value="POLYA POLYMERASE"/>
    <property type="match status" value="1"/>
</dbReference>
<dbReference type="GO" id="GO:0000166">
    <property type="term" value="F:nucleotide binding"/>
    <property type="evidence" value="ECO:0007669"/>
    <property type="project" value="UniProtKB-KW"/>
</dbReference>
<dbReference type="Pfam" id="PF12627">
    <property type="entry name" value="PolyA_pol_RNAbd"/>
    <property type="match status" value="1"/>
</dbReference>
<dbReference type="Proteomes" id="UP000630660">
    <property type="component" value="Unassembled WGS sequence"/>
</dbReference>
<gene>
    <name evidence="14" type="ORF">GF359_09260</name>
</gene>
<evidence type="ECO:0000256" key="5">
    <source>
        <dbReference type="ARBA" id="ARBA00022694"/>
    </source>
</evidence>
<keyword evidence="4 11" id="KW-0808">Transferase</keyword>
<dbReference type="InterPro" id="IPR002646">
    <property type="entry name" value="PolA_pol_head_dom"/>
</dbReference>
<keyword evidence="3" id="KW-0820">tRNA-binding</keyword>
<name>A0A9D5KAT1_UNCW3</name>
<comment type="caution">
    <text evidence="14">The sequence shown here is derived from an EMBL/GenBank/DDBJ whole genome shotgun (WGS) entry which is preliminary data.</text>
</comment>
<feature type="domain" description="Poly A polymerase head" evidence="12">
    <location>
        <begin position="31"/>
        <end position="158"/>
    </location>
</feature>
<accession>A0A9D5KAT1</accession>
<comment type="cofactor">
    <cofactor evidence="1">
        <name>Mg(2+)</name>
        <dbReference type="ChEBI" id="CHEBI:18420"/>
    </cofactor>
</comment>
<dbReference type="SUPFAM" id="SSF81301">
    <property type="entry name" value="Nucleotidyltransferase"/>
    <property type="match status" value="1"/>
</dbReference>
<evidence type="ECO:0000259" key="13">
    <source>
        <dbReference type="Pfam" id="PF12627"/>
    </source>
</evidence>
<evidence type="ECO:0000259" key="12">
    <source>
        <dbReference type="Pfam" id="PF01743"/>
    </source>
</evidence>
<evidence type="ECO:0000256" key="6">
    <source>
        <dbReference type="ARBA" id="ARBA00022695"/>
    </source>
</evidence>
<evidence type="ECO:0000313" key="15">
    <source>
        <dbReference type="Proteomes" id="UP000630660"/>
    </source>
</evidence>
<evidence type="ECO:0008006" key="16">
    <source>
        <dbReference type="Google" id="ProtNLM"/>
    </source>
</evidence>
<evidence type="ECO:0000256" key="2">
    <source>
        <dbReference type="ARBA" id="ARBA00007265"/>
    </source>
</evidence>
<dbReference type="GO" id="GO:0000049">
    <property type="term" value="F:tRNA binding"/>
    <property type="evidence" value="ECO:0007669"/>
    <property type="project" value="UniProtKB-KW"/>
</dbReference>
<sequence>MKRKRWDSLLRSSPEALRLIGRIAAEEGVRLYLVGGAVRDKIMGFETADIDLACEGDVAVFAKRLASELDVDFTLHRQFLTAALEGPDSEHIDIARTRRETYPEPGKLPVVKPASITDDLHRRDFAINAIALSLNPSSFGLTIDPLCGEEDIRNRIIRTLHSRSFTDDPTRIFRAVRYSERLGFRIEKNTFRNLKKAVDTIADLTPERLFYELQCISKEKGEVRVKAIKKLETLGALSFLGHPLKPLSPVRLSRIPNDCTCEFLCLVFSHFPDKQISKLPAKKSCLETARTIRQASSILARLSGLLRPSSITRFLSGFDKRGLKIITDIRDSRECEKIMKYRKKYSKVRIHTTGEDLKKMGIPQGPLYRRILDDLVAAKLDGLIENRDQELEFIKQKEY</sequence>
<keyword evidence="5" id="KW-0819">tRNA processing</keyword>
<dbReference type="InterPro" id="IPR052390">
    <property type="entry name" value="tRNA_nt/polyA_polymerase"/>
</dbReference>
<dbReference type="GO" id="GO:0016779">
    <property type="term" value="F:nucleotidyltransferase activity"/>
    <property type="evidence" value="ECO:0007669"/>
    <property type="project" value="UniProtKB-KW"/>
</dbReference>
<dbReference type="CDD" id="cd05398">
    <property type="entry name" value="NT_ClassII-CCAase"/>
    <property type="match status" value="1"/>
</dbReference>
<dbReference type="InterPro" id="IPR032828">
    <property type="entry name" value="PolyA_RNA-bd"/>
</dbReference>
<keyword evidence="6" id="KW-0548">Nucleotidyltransferase</keyword>
<dbReference type="Gene3D" id="1.10.3090.10">
    <property type="entry name" value="cca-adding enzyme, domain 2"/>
    <property type="match status" value="1"/>
</dbReference>
<dbReference type="GO" id="GO:0046872">
    <property type="term" value="F:metal ion binding"/>
    <property type="evidence" value="ECO:0007669"/>
    <property type="project" value="UniProtKB-KW"/>
</dbReference>
<evidence type="ECO:0000256" key="7">
    <source>
        <dbReference type="ARBA" id="ARBA00022723"/>
    </source>
</evidence>
<dbReference type="EMBL" id="WJKJ01000309">
    <property type="protein sequence ID" value="MBD3365387.1"/>
    <property type="molecule type" value="Genomic_DNA"/>
</dbReference>
<dbReference type="Gene3D" id="3.30.460.10">
    <property type="entry name" value="Beta Polymerase, domain 2"/>
    <property type="match status" value="1"/>
</dbReference>